<reference evidence="1 2" key="2">
    <citation type="journal article" date="2015" name="PLoS ONE">
        <title>Whole-Genome Optical Mapping and Finished Genome Sequence of Sphingobacterium deserti sp. nov., a New Species Isolated from the Western Desert of China.</title>
        <authorList>
            <person name="Teng C."/>
            <person name="Zhou Z."/>
            <person name="Molnar I."/>
            <person name="Li X."/>
            <person name="Tang R."/>
            <person name="Chen M."/>
            <person name="Wang L."/>
            <person name="Su S."/>
            <person name="Zhang W."/>
            <person name="Lin M."/>
        </authorList>
    </citation>
    <scope>NUCLEOTIDE SEQUENCE [LARGE SCALE GENOMIC DNA]</scope>
    <source>
        <strain evidence="2">ACCC05744</strain>
    </source>
</reference>
<proteinExistence type="predicted"/>
<evidence type="ECO:0000313" key="1">
    <source>
        <dbReference type="EMBL" id="KGE14738.1"/>
    </source>
</evidence>
<evidence type="ECO:0000313" key="2">
    <source>
        <dbReference type="Proteomes" id="UP000031802"/>
    </source>
</evidence>
<comment type="caution">
    <text evidence="1">The sequence shown here is derived from an EMBL/GenBank/DDBJ whole genome shotgun (WGS) entry which is preliminary data.</text>
</comment>
<protein>
    <submittedName>
        <fullName evidence="1">Uncharacterized protein</fullName>
    </submittedName>
</protein>
<keyword evidence="2" id="KW-1185">Reference proteome</keyword>
<name>A0A0B8T4I5_9SPHI</name>
<dbReference type="AlphaFoldDB" id="A0A0B8T4I5"/>
<dbReference type="EMBL" id="JJMU01000024">
    <property type="protein sequence ID" value="KGE14738.1"/>
    <property type="molecule type" value="Genomic_DNA"/>
</dbReference>
<gene>
    <name evidence="1" type="ORF">DI53_1767</name>
</gene>
<accession>A0A0B8T4I5</accession>
<dbReference type="Proteomes" id="UP000031802">
    <property type="component" value="Unassembled WGS sequence"/>
</dbReference>
<reference evidence="2" key="1">
    <citation type="submission" date="2014-04" db="EMBL/GenBank/DDBJ databases">
        <title>Whole-Genome optical mapping and complete genome sequence of Sphingobacterium deserti sp. nov., a new spaces isolated from desert in the west of China.</title>
        <authorList>
            <person name="Teng C."/>
            <person name="Zhou Z."/>
            <person name="Li X."/>
            <person name="Chen M."/>
            <person name="Lin M."/>
            <person name="Wang L."/>
            <person name="Su S."/>
            <person name="Zhang C."/>
            <person name="Zhang W."/>
        </authorList>
    </citation>
    <scope>NUCLEOTIDE SEQUENCE [LARGE SCALE GENOMIC DNA]</scope>
    <source>
        <strain evidence="2">ACCC05744</strain>
    </source>
</reference>
<organism evidence="1 2">
    <name type="scientific">Sphingobacterium deserti</name>
    <dbReference type="NCBI Taxonomy" id="1229276"/>
    <lineage>
        <taxon>Bacteria</taxon>
        <taxon>Pseudomonadati</taxon>
        <taxon>Bacteroidota</taxon>
        <taxon>Sphingobacteriia</taxon>
        <taxon>Sphingobacteriales</taxon>
        <taxon>Sphingobacteriaceae</taxon>
        <taxon>Sphingobacterium</taxon>
    </lineage>
</organism>
<sequence length="52" mass="6195">MKCHTQTATLLIQCIVKNYTKGELYDIEIITTLQYYKQGLEYFVLNYFLSTH</sequence>